<sequence>MKLKELYSVVCIIFASNFKGVIDKEHFDKLAKNWVVVNQNPQNKTGHEFWAKFLENRDKNSDETLKKIGADFELLKPSFDIDTFKLISETDITLFFEKFRYKRPFANLKACHAANMLAFLAAVLKHDNDEKTHNLLGLYLTKFYMPSFRALANTLQTEAKSDYYKAFGWFLADFNKMIKDSLGLKI</sequence>
<dbReference type="AlphaFoldDB" id="A7I1M7"/>
<accession>A7I1M7</accession>
<dbReference type="HOGENOM" id="CLU_124851_0_0_7"/>
<dbReference type="SUPFAM" id="SSF89155">
    <property type="entry name" value="TorD-like"/>
    <property type="match status" value="1"/>
</dbReference>
<proteinExistence type="predicted"/>
<reference evidence="2" key="1">
    <citation type="submission" date="2007-07" db="EMBL/GenBank/DDBJ databases">
        <title>Complete genome sequence of Campylobacter hominis ATCC BAA-381, a commensal isolated from the human gastrointestinal tract.</title>
        <authorList>
            <person name="Fouts D.E."/>
            <person name="Mongodin E.F."/>
            <person name="Puiu D."/>
            <person name="Sebastian Y."/>
            <person name="Miller W.G."/>
            <person name="Mandrell R.E."/>
            <person name="Nelson K.E."/>
        </authorList>
    </citation>
    <scope>NUCLEOTIDE SEQUENCE [LARGE SCALE GENOMIC DNA]</scope>
    <source>
        <strain evidence="2">ATCC BAA-381 / LMG 19568 / NCTC 13146 / CH001A</strain>
    </source>
</reference>
<dbReference type="eggNOG" id="ENOG50318TU">
    <property type="taxonomic scope" value="Bacteria"/>
</dbReference>
<organism evidence="1 2">
    <name type="scientific">Campylobacter hominis (strain ATCC BAA-381 / DSM 21671 / CCUG 45161 / LMG 19568 / NCTC 13146 / CH001A)</name>
    <dbReference type="NCBI Taxonomy" id="360107"/>
    <lineage>
        <taxon>Bacteria</taxon>
        <taxon>Pseudomonadati</taxon>
        <taxon>Campylobacterota</taxon>
        <taxon>Epsilonproteobacteria</taxon>
        <taxon>Campylobacterales</taxon>
        <taxon>Campylobacteraceae</taxon>
        <taxon>Campylobacter</taxon>
    </lineage>
</organism>
<dbReference type="KEGG" id="cha:CHAB381_0854"/>
<protein>
    <submittedName>
        <fullName evidence="1">Uncharacterized protein</fullName>
    </submittedName>
</protein>
<dbReference type="Proteomes" id="UP000002407">
    <property type="component" value="Chromosome"/>
</dbReference>
<dbReference type="EMBL" id="CP000776">
    <property type="protein sequence ID" value="ABS51690.1"/>
    <property type="molecule type" value="Genomic_DNA"/>
</dbReference>
<keyword evidence="2" id="KW-1185">Reference proteome</keyword>
<name>A7I1M7_CAMHC</name>
<evidence type="ECO:0000313" key="2">
    <source>
        <dbReference type="Proteomes" id="UP000002407"/>
    </source>
</evidence>
<dbReference type="InterPro" id="IPR036411">
    <property type="entry name" value="TorD-like_sf"/>
</dbReference>
<dbReference type="RefSeq" id="WP_012108709.1">
    <property type="nucleotide sequence ID" value="NC_009714.1"/>
</dbReference>
<gene>
    <name evidence="1" type="ordered locus">CHAB381_0854</name>
</gene>
<dbReference type="OrthoDB" id="5359673at2"/>
<dbReference type="STRING" id="360107.CHAB381_0854"/>
<evidence type="ECO:0000313" key="1">
    <source>
        <dbReference type="EMBL" id="ABS51690.1"/>
    </source>
</evidence>